<organism evidence="3">
    <name type="scientific">Pundamilia nyererei</name>
    <dbReference type="NCBI Taxonomy" id="303518"/>
    <lineage>
        <taxon>Eukaryota</taxon>
        <taxon>Metazoa</taxon>
        <taxon>Chordata</taxon>
        <taxon>Craniata</taxon>
        <taxon>Vertebrata</taxon>
        <taxon>Euteleostomi</taxon>
        <taxon>Actinopterygii</taxon>
        <taxon>Neopterygii</taxon>
        <taxon>Teleostei</taxon>
        <taxon>Neoteleostei</taxon>
        <taxon>Acanthomorphata</taxon>
        <taxon>Ovalentaria</taxon>
        <taxon>Cichlomorphae</taxon>
        <taxon>Cichliformes</taxon>
        <taxon>Cichlidae</taxon>
        <taxon>African cichlids</taxon>
        <taxon>Pseudocrenilabrinae</taxon>
        <taxon>Haplochromini</taxon>
        <taxon>Pundamilia</taxon>
    </lineage>
</organism>
<dbReference type="Proteomes" id="UP000695023">
    <property type="component" value="Unplaced"/>
</dbReference>
<dbReference type="STRING" id="303518.ENSPNYP00000011912"/>
<feature type="region of interest" description="Disordered" evidence="1">
    <location>
        <begin position="61"/>
        <end position="90"/>
    </location>
</feature>
<evidence type="ECO:0000313" key="3">
    <source>
        <dbReference type="Ensembl" id="ENSPNYP00000011912.1"/>
    </source>
</evidence>
<accession>A0A3B4FN14</accession>
<dbReference type="PANTHER" id="PTHR12307:SF15">
    <property type="entry name" value="PROTEIN PHOSPHATASE 1 REGULATORY SUBUNIT 3C"/>
    <property type="match status" value="1"/>
</dbReference>
<protein>
    <submittedName>
        <fullName evidence="3 5">Protein phosphatase 1 regulatory subunit 3C-like</fullName>
    </submittedName>
</protein>
<dbReference type="RefSeq" id="XP_005729239.1">
    <property type="nucleotide sequence ID" value="XM_005729182.1"/>
</dbReference>
<proteinExistence type="predicted"/>
<reference evidence="3" key="1">
    <citation type="submission" date="2023-09" db="UniProtKB">
        <authorList>
            <consortium name="Ensembl"/>
        </authorList>
    </citation>
    <scope>IDENTIFICATION</scope>
</reference>
<gene>
    <name evidence="5" type="primary">LOC102197094</name>
</gene>
<dbReference type="InterPro" id="IPR005036">
    <property type="entry name" value="CBM21_dom"/>
</dbReference>
<dbReference type="GO" id="GO:0008157">
    <property type="term" value="F:protein phosphatase 1 binding"/>
    <property type="evidence" value="ECO:0007669"/>
    <property type="project" value="TreeGrafter"/>
</dbReference>
<sequence length="356" mass="40606">MSCTRVLHAFSHPQYTVNPVEMAKCLSLRQEQQLYELFSMSHLKSTKPPCKHTHYPVKTPYPLSHPSLPSTSSLPSQLLRSPHSAPENTRSCLRKHISREIKKQVVFADAKGFALTAVRMFIPEPLSPNSTLAMRPSPAKLEGQQSTSDKLNPYKLRLGFPQPAQDQKAFLARLQDMKVQLESCNISEYVLSGKVFVAHAATEKDVCIRVTFDSWRSHRDIPCTFLWQHRCGGSDVDVFGFNLSLTHNRDPRERTEFCVSFRPGPCATPHWDNNGGQNYRVWMEKERSNVNQDNTNRSYPTLSKHRSLSWPLHKSISVQNCTDLQYIQKTQGRLESASKLKSPNTLFTDLRNIILT</sequence>
<evidence type="ECO:0000259" key="2">
    <source>
        <dbReference type="PROSITE" id="PS51159"/>
    </source>
</evidence>
<dbReference type="Gene3D" id="2.60.40.2440">
    <property type="entry name" value="Carbohydrate binding type-21 domain"/>
    <property type="match status" value="1"/>
</dbReference>
<dbReference type="InterPro" id="IPR038175">
    <property type="entry name" value="CBM21_dom_sf"/>
</dbReference>
<dbReference type="GeneTree" id="ENSGT00940000159475"/>
<dbReference type="InterPro" id="IPR050782">
    <property type="entry name" value="PP1_regulatory_subunit_3"/>
</dbReference>
<dbReference type="GO" id="GO:2001069">
    <property type="term" value="F:glycogen binding"/>
    <property type="evidence" value="ECO:0007669"/>
    <property type="project" value="TreeGrafter"/>
</dbReference>
<dbReference type="GO" id="GO:0005979">
    <property type="term" value="P:regulation of glycogen biosynthetic process"/>
    <property type="evidence" value="ECO:0007669"/>
    <property type="project" value="TreeGrafter"/>
</dbReference>
<feature type="domain" description="CBM21" evidence="2">
    <location>
        <begin position="171"/>
        <end position="282"/>
    </location>
</feature>
<keyword evidence="4" id="KW-1185">Reference proteome</keyword>
<dbReference type="PANTHER" id="PTHR12307">
    <property type="entry name" value="PROTEIN PHOSPHATASE 1 REGULATORY SUBUNIT"/>
    <property type="match status" value="1"/>
</dbReference>
<dbReference type="Ensembl" id="ENSPNYT00000012200.1">
    <property type="protein sequence ID" value="ENSPNYP00000011912.1"/>
    <property type="gene ID" value="ENSPNYG00000009047.1"/>
</dbReference>
<dbReference type="CTD" id="336380"/>
<dbReference type="PROSITE" id="PS51159">
    <property type="entry name" value="CBM21"/>
    <property type="match status" value="1"/>
</dbReference>
<evidence type="ECO:0000313" key="4">
    <source>
        <dbReference type="Proteomes" id="UP000695023"/>
    </source>
</evidence>
<dbReference type="Pfam" id="PF03370">
    <property type="entry name" value="CBM_21"/>
    <property type="match status" value="1"/>
</dbReference>
<reference evidence="5" key="2">
    <citation type="submission" date="2025-04" db="UniProtKB">
        <authorList>
            <consortium name="RefSeq"/>
        </authorList>
    </citation>
    <scope>IDENTIFICATION</scope>
</reference>
<evidence type="ECO:0000256" key="1">
    <source>
        <dbReference type="SAM" id="MobiDB-lite"/>
    </source>
</evidence>
<dbReference type="OrthoDB" id="1881at2759"/>
<feature type="compositionally biased region" description="Low complexity" evidence="1">
    <location>
        <begin position="62"/>
        <end position="84"/>
    </location>
</feature>
<dbReference type="GO" id="GO:0000164">
    <property type="term" value="C:protein phosphatase type 1 complex"/>
    <property type="evidence" value="ECO:0007669"/>
    <property type="project" value="TreeGrafter"/>
</dbReference>
<dbReference type="AlphaFoldDB" id="A0A3B4FN14"/>
<name>A0A3B4FN14_9CICH</name>
<evidence type="ECO:0000313" key="5">
    <source>
        <dbReference type="RefSeq" id="XP_005729239.1"/>
    </source>
</evidence>